<proteinExistence type="predicted"/>
<feature type="domain" description="Minor capsid protein P11 C-terminal conserved region" evidence="2">
    <location>
        <begin position="90"/>
        <end position="163"/>
    </location>
</feature>
<evidence type="ECO:0000259" key="2">
    <source>
        <dbReference type="Pfam" id="PF23983"/>
    </source>
</evidence>
<keyword evidence="1" id="KW-1133">Transmembrane helix</keyword>
<gene>
    <name evidence="3" type="ORF">SAGO17_0086</name>
</gene>
<name>A0A1X9VNU5_9VIRU</name>
<dbReference type="Pfam" id="PF23983">
    <property type="entry name" value="P11_C"/>
    <property type="match status" value="1"/>
</dbReference>
<keyword evidence="1" id="KW-0472">Membrane</keyword>
<accession>A0A1X9VNU5</accession>
<evidence type="ECO:0000256" key="1">
    <source>
        <dbReference type="SAM" id="Phobius"/>
    </source>
</evidence>
<sequence length="176" mass="19873">MKSIRNMLPSGLKGPLFELLKMVVVVFGIFALLHFLKQYYEPMVDFESLQAYDSMKSQYQIATPSTTFQEGAPVPEQEVVSKVIVGEDTLKAEELLPSYDEANEFAKQNPVTELLKEQNYLISGYNLGINSTSQSSKIPYHDLRSLPPVPKADWLINNSSLDRSNAFQRRSLDIGH</sequence>
<dbReference type="InterPro" id="IPR055730">
    <property type="entry name" value="P11_C"/>
</dbReference>
<organism evidence="3">
    <name type="scientific">Mimivirus AB-566-O17</name>
    <dbReference type="NCBI Taxonomy" id="1988039"/>
    <lineage>
        <taxon>Viruses</taxon>
        <taxon>Varidnaviria</taxon>
        <taxon>Bamfordvirae</taxon>
        <taxon>Nucleocytoviricota</taxon>
        <taxon>Megaviricetes</taxon>
        <taxon>Imitervirales</taxon>
        <taxon>Mimiviridae</taxon>
        <taxon>Megamimivirinae</taxon>
        <taxon>Mimivirus</taxon>
    </lineage>
</organism>
<keyword evidence="1" id="KW-0812">Transmembrane</keyword>
<dbReference type="EMBL" id="KY565525">
    <property type="protein sequence ID" value="ARR75004.1"/>
    <property type="molecule type" value="Genomic_DNA"/>
</dbReference>
<evidence type="ECO:0000313" key="3">
    <source>
        <dbReference type="EMBL" id="ARR75004.1"/>
    </source>
</evidence>
<reference evidence="3" key="1">
    <citation type="journal article" date="2017" name="ISME J.">
        <title>Genomic exploration of individual giant ocean viruses.</title>
        <authorList>
            <person name="Wilson W.H."/>
            <person name="Gilg I.C."/>
            <person name="Moniruzzaman M."/>
            <person name="Field E.K."/>
            <person name="Koren S."/>
            <person name="LeCleir G.R."/>
            <person name="Martinez Martinez J."/>
            <person name="Poulton N.J."/>
            <person name="Swan B.K."/>
            <person name="Stepanauskas R."/>
            <person name="Wilhelm S.W."/>
        </authorList>
    </citation>
    <scope>NUCLEOTIDE SEQUENCE</scope>
</reference>
<feature type="transmembrane region" description="Helical" evidence="1">
    <location>
        <begin position="16"/>
        <end position="36"/>
    </location>
</feature>
<protein>
    <recommendedName>
        <fullName evidence="2">Minor capsid protein P11 C-terminal conserved region domain-containing protein</fullName>
    </recommendedName>
</protein>